<gene>
    <name evidence="2" type="ORF">K458DRAFT_102510</name>
</gene>
<reference evidence="2" key="1">
    <citation type="journal article" date="2020" name="Stud. Mycol.">
        <title>101 Dothideomycetes genomes: a test case for predicting lifestyles and emergence of pathogens.</title>
        <authorList>
            <person name="Haridas S."/>
            <person name="Albert R."/>
            <person name="Binder M."/>
            <person name="Bloem J."/>
            <person name="Labutti K."/>
            <person name="Salamov A."/>
            <person name="Andreopoulos B."/>
            <person name="Baker S."/>
            <person name="Barry K."/>
            <person name="Bills G."/>
            <person name="Bluhm B."/>
            <person name="Cannon C."/>
            <person name="Castanera R."/>
            <person name="Culley D."/>
            <person name="Daum C."/>
            <person name="Ezra D."/>
            <person name="Gonzalez J."/>
            <person name="Henrissat B."/>
            <person name="Kuo A."/>
            <person name="Liang C."/>
            <person name="Lipzen A."/>
            <person name="Lutzoni F."/>
            <person name="Magnuson J."/>
            <person name="Mondo S."/>
            <person name="Nolan M."/>
            <person name="Ohm R."/>
            <person name="Pangilinan J."/>
            <person name="Park H.-J."/>
            <person name="Ramirez L."/>
            <person name="Alfaro M."/>
            <person name="Sun H."/>
            <person name="Tritt A."/>
            <person name="Yoshinaga Y."/>
            <person name="Zwiers L.-H."/>
            <person name="Turgeon B."/>
            <person name="Goodwin S."/>
            <person name="Spatafora J."/>
            <person name="Crous P."/>
            <person name="Grigoriev I."/>
        </authorList>
    </citation>
    <scope>NUCLEOTIDE SEQUENCE</scope>
    <source>
        <strain evidence="2">CBS 122367</strain>
    </source>
</reference>
<organism evidence="2 3">
    <name type="scientific">Lentithecium fluviatile CBS 122367</name>
    <dbReference type="NCBI Taxonomy" id="1168545"/>
    <lineage>
        <taxon>Eukaryota</taxon>
        <taxon>Fungi</taxon>
        <taxon>Dikarya</taxon>
        <taxon>Ascomycota</taxon>
        <taxon>Pezizomycotina</taxon>
        <taxon>Dothideomycetes</taxon>
        <taxon>Pleosporomycetidae</taxon>
        <taxon>Pleosporales</taxon>
        <taxon>Massarineae</taxon>
        <taxon>Lentitheciaceae</taxon>
        <taxon>Lentithecium</taxon>
    </lineage>
</organism>
<dbReference type="AlphaFoldDB" id="A0A6G1JIL0"/>
<accession>A0A6G1JIL0</accession>
<feature type="compositionally biased region" description="Basic and acidic residues" evidence="1">
    <location>
        <begin position="17"/>
        <end position="26"/>
    </location>
</feature>
<keyword evidence="3" id="KW-1185">Reference proteome</keyword>
<dbReference type="EMBL" id="MU005571">
    <property type="protein sequence ID" value="KAF2690382.1"/>
    <property type="molecule type" value="Genomic_DNA"/>
</dbReference>
<feature type="compositionally biased region" description="Low complexity" evidence="1">
    <location>
        <begin position="47"/>
        <end position="59"/>
    </location>
</feature>
<evidence type="ECO:0000313" key="3">
    <source>
        <dbReference type="Proteomes" id="UP000799291"/>
    </source>
</evidence>
<dbReference type="OrthoDB" id="3562657at2759"/>
<feature type="region of interest" description="Disordered" evidence="1">
    <location>
        <begin position="1"/>
        <end position="59"/>
    </location>
</feature>
<evidence type="ECO:0000256" key="1">
    <source>
        <dbReference type="SAM" id="MobiDB-lite"/>
    </source>
</evidence>
<dbReference type="Proteomes" id="UP000799291">
    <property type="component" value="Unassembled WGS sequence"/>
</dbReference>
<proteinExistence type="predicted"/>
<feature type="region of interest" description="Disordered" evidence="1">
    <location>
        <begin position="180"/>
        <end position="236"/>
    </location>
</feature>
<feature type="compositionally biased region" description="Basic and acidic residues" evidence="1">
    <location>
        <begin position="180"/>
        <end position="199"/>
    </location>
</feature>
<evidence type="ECO:0000313" key="2">
    <source>
        <dbReference type="EMBL" id="KAF2690382.1"/>
    </source>
</evidence>
<protein>
    <submittedName>
        <fullName evidence="2">Uncharacterized protein</fullName>
    </submittedName>
</protein>
<sequence>MSRRRSQSTRWSVRYVSNDRRREEVPRSTTHCPKAKKNPSTKLAKGSRQPRPSRPRSLPIHSMDIATHHSSTRASSPKLKAADRSNINRGYSADMSYQITDLSLFPVAKCSSIVTAVVHCHESTMCPNSTDLSRRVVGSKGRTVRVTQLSPGSWLLVGCRYDDDLSSRFDRQSATLFDADEKNSLQNDADSHDGDHLSDGDEEVEEAQGGYESHTGPNGGRLDRDRIRSSKRSHVP</sequence>
<name>A0A6G1JIL0_9PLEO</name>